<dbReference type="GO" id="GO:0047617">
    <property type="term" value="F:fatty acyl-CoA hydrolase activity"/>
    <property type="evidence" value="ECO:0007669"/>
    <property type="project" value="TreeGrafter"/>
</dbReference>
<dbReference type="AlphaFoldDB" id="A0A3S1CMR5"/>
<organism evidence="1 2">
    <name type="scientific">Legionella septentrionalis</name>
    <dbReference type="NCBI Taxonomy" id="2498109"/>
    <lineage>
        <taxon>Bacteria</taxon>
        <taxon>Pseudomonadati</taxon>
        <taxon>Pseudomonadota</taxon>
        <taxon>Gammaproteobacteria</taxon>
        <taxon>Legionellales</taxon>
        <taxon>Legionellaceae</taxon>
        <taxon>Legionella</taxon>
    </lineage>
</organism>
<dbReference type="Gene3D" id="3.10.129.10">
    <property type="entry name" value="Hotdog Thioesterase"/>
    <property type="match status" value="1"/>
</dbReference>
<keyword evidence="2" id="KW-1185">Reference proteome</keyword>
<dbReference type="PANTHER" id="PTHR31793:SF24">
    <property type="entry name" value="LONG-CHAIN ACYL-COA THIOESTERASE FADM"/>
    <property type="match status" value="1"/>
</dbReference>
<name>A0A3S1CMR5_9GAMM</name>
<dbReference type="InterPro" id="IPR050563">
    <property type="entry name" value="4-hydroxybenzoyl-CoA_TE"/>
</dbReference>
<dbReference type="RefSeq" id="WP_126953822.1">
    <property type="nucleotide sequence ID" value="NZ_RZGR01000001.1"/>
</dbReference>
<gene>
    <name evidence="1" type="ORF">EKM59_00435</name>
</gene>
<accession>A0A3S1CMR5</accession>
<dbReference type="InterPro" id="IPR029069">
    <property type="entry name" value="HotDog_dom_sf"/>
</dbReference>
<dbReference type="SUPFAM" id="SSF54637">
    <property type="entry name" value="Thioesterase/thiol ester dehydrase-isomerase"/>
    <property type="match status" value="1"/>
</dbReference>
<dbReference type="CDD" id="cd00586">
    <property type="entry name" value="4HBT"/>
    <property type="match status" value="1"/>
</dbReference>
<dbReference type="Proteomes" id="UP000288012">
    <property type="component" value="Unassembled WGS sequence"/>
</dbReference>
<comment type="caution">
    <text evidence="1">The sequence shown here is derived from an EMBL/GenBank/DDBJ whole genome shotgun (WGS) entry which is preliminary data.</text>
</comment>
<dbReference type="PANTHER" id="PTHR31793">
    <property type="entry name" value="4-HYDROXYBENZOYL-COA THIOESTERASE FAMILY MEMBER"/>
    <property type="match status" value="1"/>
</dbReference>
<dbReference type="OrthoDB" id="9799036at2"/>
<protein>
    <submittedName>
        <fullName evidence="1">Acyl-CoA thioesterase</fullName>
    </submittedName>
</protein>
<proteinExistence type="predicted"/>
<dbReference type="EMBL" id="RZGR01000001">
    <property type="protein sequence ID" value="RUQ91562.1"/>
    <property type="molecule type" value="Genomic_DNA"/>
</dbReference>
<sequence>MSAKIFSYPLVIKEIYLDTFGHVNNATYLTLFEEARWELITQNGYGMAKIQESGLGPTILEIKITFLRELRLRDEIVINTQMLAYEKKIGKLSQQMVRNGELCCQAELIIGLFDLQTRKLVLPTEDWLHAVGM</sequence>
<reference evidence="1 2" key="1">
    <citation type="submission" date="2018-12" db="EMBL/GenBank/DDBJ databases">
        <title>Legionella sp,whole genome shotgun sequence.</title>
        <authorList>
            <person name="Wu H."/>
        </authorList>
    </citation>
    <scope>NUCLEOTIDE SEQUENCE [LARGE SCALE GENOMIC DNA]</scope>
    <source>
        <strain evidence="2">km714</strain>
    </source>
</reference>
<evidence type="ECO:0000313" key="2">
    <source>
        <dbReference type="Proteomes" id="UP000288012"/>
    </source>
</evidence>
<evidence type="ECO:0000313" key="1">
    <source>
        <dbReference type="EMBL" id="RUQ91562.1"/>
    </source>
</evidence>
<dbReference type="Pfam" id="PF13279">
    <property type="entry name" value="4HBT_2"/>
    <property type="match status" value="1"/>
</dbReference>